<evidence type="ECO:0000313" key="4">
    <source>
        <dbReference type="EMBL" id="NMN96198.1"/>
    </source>
</evidence>
<feature type="transmembrane region" description="Helical" evidence="2">
    <location>
        <begin position="280"/>
        <end position="299"/>
    </location>
</feature>
<keyword evidence="5" id="KW-1185">Reference proteome</keyword>
<evidence type="ECO:0000256" key="1">
    <source>
        <dbReference type="SAM" id="MobiDB-lite"/>
    </source>
</evidence>
<feature type="transmembrane region" description="Helical" evidence="2">
    <location>
        <begin position="43"/>
        <end position="70"/>
    </location>
</feature>
<evidence type="ECO:0000313" key="5">
    <source>
        <dbReference type="Proteomes" id="UP000535543"/>
    </source>
</evidence>
<dbReference type="Proteomes" id="UP000535543">
    <property type="component" value="Unassembled WGS sequence"/>
</dbReference>
<feature type="transmembrane region" description="Helical" evidence="2">
    <location>
        <begin position="305"/>
        <end position="324"/>
    </location>
</feature>
<dbReference type="AlphaFoldDB" id="A0A848KEX8"/>
<dbReference type="InterPro" id="IPR007168">
    <property type="entry name" value="Phageshock_PspC_N"/>
</dbReference>
<feature type="domain" description="Phage shock protein PspC N-terminal" evidence="3">
    <location>
        <begin position="17"/>
        <end position="71"/>
    </location>
</feature>
<keyword evidence="2" id="KW-0472">Membrane</keyword>
<gene>
    <name evidence="4" type="ORF">FGL95_14255</name>
</gene>
<protein>
    <submittedName>
        <fullName evidence="4">PspC domain-containing protein</fullName>
    </submittedName>
</protein>
<feature type="region of interest" description="Disordered" evidence="1">
    <location>
        <begin position="195"/>
        <end position="223"/>
    </location>
</feature>
<feature type="transmembrane region" description="Helical" evidence="2">
    <location>
        <begin position="331"/>
        <end position="351"/>
    </location>
</feature>
<accession>A0A848KEX8</accession>
<proteinExistence type="predicted"/>
<sequence length="462" mass="47980">MRNSTFADQIHEIWRTRPVRLPDKGPVAGVAAGIAYRYGVDAVLIRVAFVVATIFGGAGIVLYLASWLFLNQIGDESSVAESLFGKGRSSESHTKAIVLVVALAIALTTMGPIGVGLGGSGLISTVLLLGGLWLLHQRRPVPPPLPAGHLPVAPITGYPGTGYTTSRFNPAAGESLFTDQYSPYTRLPDRYVPDVPADEPVADTPADAAAPTAGPSLTKETKQTKVETLSQTAGFPVQGMPPSWDPLGVAPFAWDLPEPTGAVAAPEKVVRPRSRLTSTVLGIAILAAAGTSAAAFAGADWLSPGRIGAISLAVIGLGLILGAFLRRGYGLLVVTGPLTAFVVVASLLGPVDFDAATLGDKQWKPTTAADLQSDYSLLLGSGNLDLRELELSENKTVDIDAQLAELKVLLPANLDVHKTSTIFAGEVTGIPDGTDGGADGTKGPVLTLNIKTRLGSVEVHRG</sequence>
<reference evidence="4 5" key="2">
    <citation type="submission" date="2020-06" db="EMBL/GenBank/DDBJ databases">
        <title>Antribacter stalactiti gen. nov., sp. nov., a new member of the family Nacardiaceae isolated from a cave.</title>
        <authorList>
            <person name="Kim I.S."/>
        </authorList>
    </citation>
    <scope>NUCLEOTIDE SEQUENCE [LARGE SCALE GENOMIC DNA]</scope>
    <source>
        <strain evidence="4 5">YC2-7</strain>
    </source>
</reference>
<evidence type="ECO:0000256" key="2">
    <source>
        <dbReference type="SAM" id="Phobius"/>
    </source>
</evidence>
<comment type="caution">
    <text evidence="4">The sequence shown here is derived from an EMBL/GenBank/DDBJ whole genome shotgun (WGS) entry which is preliminary data.</text>
</comment>
<feature type="compositionally biased region" description="Low complexity" evidence="1">
    <location>
        <begin position="202"/>
        <end position="213"/>
    </location>
</feature>
<feature type="transmembrane region" description="Helical" evidence="2">
    <location>
        <begin position="119"/>
        <end position="135"/>
    </location>
</feature>
<keyword evidence="2" id="KW-1133">Transmembrane helix</keyword>
<evidence type="ECO:0000259" key="3">
    <source>
        <dbReference type="Pfam" id="PF04024"/>
    </source>
</evidence>
<keyword evidence="2" id="KW-0812">Transmembrane</keyword>
<dbReference type="EMBL" id="VCQU01000004">
    <property type="protein sequence ID" value="NMN96198.1"/>
    <property type="molecule type" value="Genomic_DNA"/>
</dbReference>
<dbReference type="RefSeq" id="WP_169587834.1">
    <property type="nucleotide sequence ID" value="NZ_VCQU01000004.1"/>
</dbReference>
<organism evidence="4 5">
    <name type="scientific">Antrihabitans stalactiti</name>
    <dbReference type="NCBI Taxonomy" id="2584121"/>
    <lineage>
        <taxon>Bacteria</taxon>
        <taxon>Bacillati</taxon>
        <taxon>Actinomycetota</taxon>
        <taxon>Actinomycetes</taxon>
        <taxon>Mycobacteriales</taxon>
        <taxon>Nocardiaceae</taxon>
        <taxon>Antrihabitans</taxon>
    </lineage>
</organism>
<reference evidence="4 5" key="1">
    <citation type="submission" date="2019-05" db="EMBL/GenBank/DDBJ databases">
        <authorList>
            <person name="Lee S.D."/>
        </authorList>
    </citation>
    <scope>NUCLEOTIDE SEQUENCE [LARGE SCALE GENOMIC DNA]</scope>
    <source>
        <strain evidence="4 5">YC2-7</strain>
    </source>
</reference>
<name>A0A848KEX8_9NOCA</name>
<dbReference type="Pfam" id="PF04024">
    <property type="entry name" value="PspC"/>
    <property type="match status" value="1"/>
</dbReference>